<organism evidence="4 5">
    <name type="scientific">Lepraria neglecta</name>
    <dbReference type="NCBI Taxonomy" id="209136"/>
    <lineage>
        <taxon>Eukaryota</taxon>
        <taxon>Fungi</taxon>
        <taxon>Dikarya</taxon>
        <taxon>Ascomycota</taxon>
        <taxon>Pezizomycotina</taxon>
        <taxon>Lecanoromycetes</taxon>
        <taxon>OSLEUM clade</taxon>
        <taxon>Lecanoromycetidae</taxon>
        <taxon>Lecanorales</taxon>
        <taxon>Lecanorineae</taxon>
        <taxon>Stereocaulaceae</taxon>
        <taxon>Lepraria</taxon>
    </lineage>
</organism>
<dbReference type="EMBL" id="JASNWA010000004">
    <property type="protein sequence ID" value="KAK3177214.1"/>
    <property type="molecule type" value="Genomic_DNA"/>
</dbReference>
<proteinExistence type="predicted"/>
<evidence type="ECO:0000256" key="3">
    <source>
        <dbReference type="SAM" id="Phobius"/>
    </source>
</evidence>
<feature type="compositionally biased region" description="Basic and acidic residues" evidence="2">
    <location>
        <begin position="407"/>
        <end position="417"/>
    </location>
</feature>
<dbReference type="InterPro" id="IPR033308">
    <property type="entry name" value="PGAP5/Cdc1/Ted1"/>
</dbReference>
<dbReference type="AlphaFoldDB" id="A0AAD9ZHL3"/>
<dbReference type="SUPFAM" id="SSF56300">
    <property type="entry name" value="Metallo-dependent phosphatases"/>
    <property type="match status" value="1"/>
</dbReference>
<evidence type="ECO:0000256" key="2">
    <source>
        <dbReference type="SAM" id="MobiDB-lite"/>
    </source>
</evidence>
<feature type="transmembrane region" description="Helical" evidence="3">
    <location>
        <begin position="87"/>
        <end position="105"/>
    </location>
</feature>
<dbReference type="GO" id="GO:0006506">
    <property type="term" value="P:GPI anchor biosynthetic process"/>
    <property type="evidence" value="ECO:0007669"/>
    <property type="project" value="InterPro"/>
</dbReference>
<evidence type="ECO:0000313" key="5">
    <source>
        <dbReference type="Proteomes" id="UP001276659"/>
    </source>
</evidence>
<accession>A0AAD9ZHL3</accession>
<dbReference type="Proteomes" id="UP001276659">
    <property type="component" value="Unassembled WGS sequence"/>
</dbReference>
<feature type="region of interest" description="Disordered" evidence="2">
    <location>
        <begin position="574"/>
        <end position="651"/>
    </location>
</feature>
<reference evidence="4" key="1">
    <citation type="submission" date="2022-11" db="EMBL/GenBank/DDBJ databases">
        <title>Chromosomal genome sequence assembly and mating type (MAT) locus characterization of the leprose asexual lichenized fungus Lepraria neglecta (Nyl.) Erichsen.</title>
        <authorList>
            <person name="Allen J.L."/>
            <person name="Pfeffer B."/>
        </authorList>
    </citation>
    <scope>NUCLEOTIDE SEQUENCE</scope>
    <source>
        <strain evidence="4">Allen 5258</strain>
    </source>
</reference>
<evidence type="ECO:0008006" key="6">
    <source>
        <dbReference type="Google" id="ProtNLM"/>
    </source>
</evidence>
<dbReference type="GO" id="GO:0005783">
    <property type="term" value="C:endoplasmic reticulum"/>
    <property type="evidence" value="ECO:0007669"/>
    <property type="project" value="TreeGrafter"/>
</dbReference>
<feature type="region of interest" description="Disordered" evidence="2">
    <location>
        <begin position="780"/>
        <end position="801"/>
    </location>
</feature>
<dbReference type="GO" id="GO:0016020">
    <property type="term" value="C:membrane"/>
    <property type="evidence" value="ECO:0007669"/>
    <property type="project" value="GOC"/>
</dbReference>
<sequence length="924" mass="103510">MTSHQHAPNPFRNGLTNGLTNGLINKAGRKRRTSDDLPLGIGDYVPVWQESFSPGYSNTSSSFGPPQWHQVWREAVGMLKAWSPRDLLGIPLLLIIIWMVVLWWGEEAIFRRKVEDCAWDRWESWPTASTPHHVVLVADPQLVDPHTYPGRPWPLSTLTVRYTDLYMRKSFQQIQNILAPESVFFLGDLFDGGREWSTGTGDGVEDFSQDKRWKKYDSKFWLKEYRRFSRIFFDPWLRGQAKGWEGQQGRRKLIAQLPGNHDLGLGNGIRIPVRKRFQAYFGNGNRIDVIGNHTFVSLDTVSLSAKGQIDPATGSLGSLGIREGQEHSKDVWEPVEQFLYTAKIEKARTIDRELRVRYGLLENDVQDHSVLELDNPGAYTTPIESERSTDMPSVVLTHVPLYREPETPCGPLRERFPQSKSNAGSSETPVKDYANSIHVQAGEQYQNVLTSAVSNEIVDLVGDVSHVFSGDDHDYCDLIHHGYTSKNGGIREITVKSISWAMGVRKPGVVLLSLWNPIDYDGKKTGTGDTTIQSHLCLLPDQLSIFIRYSWLLGFTLLVLLFRAFRIAFGSGSPAKQAHGHLLPRTKLQSTSPKEREMTTTSTRASPPQNGLAVRSSAGRPPSISPSVGYGYGLPREQASPRHVDESTYESRSGSVVSKQWNDIALDEGTTHKRTGGLLRVYDTFRSSSLQVASVVFVCLKTVAFSNEASETLLAPVSAESERTWNNVNPAENAEVDTLVGQSLSQIGIDMVKDGELVRASWEEFLDGLVDNLNPYVGTKEEEDSRNTPCPSRHPSGTFLSASTDDKDIGYTHCPGIKILSKTRVAVIDSKQTRRVYEMSGDCLYDEKIGKFQAGICGLKDVTWYMDLVKAQSEQDERTFQLICEILSQTEGNLMWGDEPPDFVQRVLGQNFSHAMGKHQKKKD</sequence>
<comment type="caution">
    <text evidence="4">The sequence shown here is derived from an EMBL/GenBank/DDBJ whole genome shotgun (WGS) entry which is preliminary data.</text>
</comment>
<feature type="compositionally biased region" description="Polar residues" evidence="2">
    <location>
        <begin position="418"/>
        <end position="428"/>
    </location>
</feature>
<dbReference type="InterPro" id="IPR029052">
    <property type="entry name" value="Metallo-depent_PP-like"/>
</dbReference>
<protein>
    <recommendedName>
        <fullName evidence="6">Calcineurin-like phosphoesterase domain-containing protein</fullName>
    </recommendedName>
</protein>
<dbReference type="PANTHER" id="PTHR13315:SF4">
    <property type="entry name" value="METALLOPHOSPHOESTERASE, ISOFORM E"/>
    <property type="match status" value="1"/>
</dbReference>
<keyword evidence="5" id="KW-1185">Reference proteome</keyword>
<keyword evidence="3" id="KW-0812">Transmembrane</keyword>
<name>A0AAD9ZHL3_9LECA</name>
<feature type="region of interest" description="Disordered" evidence="2">
    <location>
        <begin position="407"/>
        <end position="429"/>
    </location>
</feature>
<feature type="compositionally biased region" description="Polar residues" evidence="2">
    <location>
        <begin position="599"/>
        <end position="609"/>
    </location>
</feature>
<gene>
    <name evidence="4" type="ORF">OEA41_008543</name>
</gene>
<evidence type="ECO:0000313" key="4">
    <source>
        <dbReference type="EMBL" id="KAK3177214.1"/>
    </source>
</evidence>
<keyword evidence="3" id="KW-1133">Transmembrane helix</keyword>
<keyword evidence="1 3" id="KW-0472">Membrane</keyword>
<dbReference type="PANTHER" id="PTHR13315">
    <property type="entry name" value="METALLO PHOSPHOESTERASE RELATED"/>
    <property type="match status" value="1"/>
</dbReference>
<evidence type="ECO:0000256" key="1">
    <source>
        <dbReference type="ARBA" id="ARBA00023136"/>
    </source>
</evidence>